<organism evidence="8 9">
    <name type="scientific">Alkalihalobacillus trypoxylicola</name>
    <dbReference type="NCBI Taxonomy" id="519424"/>
    <lineage>
        <taxon>Bacteria</taxon>
        <taxon>Bacillati</taxon>
        <taxon>Bacillota</taxon>
        <taxon>Bacilli</taxon>
        <taxon>Bacillales</taxon>
        <taxon>Bacillaceae</taxon>
        <taxon>Alkalihalobacillus</taxon>
    </lineage>
</organism>
<dbReference type="PIRSF" id="PIRSF006483">
    <property type="entry name" value="Membrane_protein_YitT"/>
    <property type="match status" value="1"/>
</dbReference>
<evidence type="ECO:0000313" key="8">
    <source>
        <dbReference type="EMBL" id="KYG33727.1"/>
    </source>
</evidence>
<feature type="transmembrane region" description="Helical" evidence="6">
    <location>
        <begin position="156"/>
        <end position="176"/>
    </location>
</feature>
<keyword evidence="4 6" id="KW-1133">Transmembrane helix</keyword>
<gene>
    <name evidence="8" type="ORF">AZF04_16015</name>
</gene>
<evidence type="ECO:0000313" key="9">
    <source>
        <dbReference type="Proteomes" id="UP000075806"/>
    </source>
</evidence>
<dbReference type="AlphaFoldDB" id="A0A161PK04"/>
<dbReference type="InterPro" id="IPR019264">
    <property type="entry name" value="DUF2179"/>
</dbReference>
<protein>
    <recommendedName>
        <fullName evidence="7">DUF2179 domain-containing protein</fullName>
    </recommendedName>
</protein>
<feature type="transmembrane region" description="Helical" evidence="6">
    <location>
        <begin position="93"/>
        <end position="111"/>
    </location>
</feature>
<comment type="subcellular location">
    <subcellularLocation>
        <location evidence="1">Cell membrane</location>
        <topology evidence="1">Multi-pass membrane protein</topology>
    </subcellularLocation>
</comment>
<dbReference type="Gene3D" id="3.30.70.120">
    <property type="match status" value="1"/>
</dbReference>
<comment type="caution">
    <text evidence="8">The sequence shown here is derived from an EMBL/GenBank/DDBJ whole genome shotgun (WGS) entry which is preliminary data.</text>
</comment>
<keyword evidence="9" id="KW-1185">Reference proteome</keyword>
<dbReference type="Proteomes" id="UP000075806">
    <property type="component" value="Unassembled WGS sequence"/>
</dbReference>
<dbReference type="Pfam" id="PF02588">
    <property type="entry name" value="YitT_membrane"/>
    <property type="match status" value="1"/>
</dbReference>
<dbReference type="CDD" id="cd16380">
    <property type="entry name" value="YitT_C"/>
    <property type="match status" value="1"/>
</dbReference>
<dbReference type="RefSeq" id="WP_061947785.1">
    <property type="nucleotide sequence ID" value="NZ_LTAO01000005.1"/>
</dbReference>
<keyword evidence="2" id="KW-1003">Cell membrane</keyword>
<evidence type="ECO:0000256" key="2">
    <source>
        <dbReference type="ARBA" id="ARBA00022475"/>
    </source>
</evidence>
<feature type="transmembrane region" description="Helical" evidence="6">
    <location>
        <begin position="117"/>
        <end position="135"/>
    </location>
</feature>
<evidence type="ECO:0000256" key="4">
    <source>
        <dbReference type="ARBA" id="ARBA00022989"/>
    </source>
</evidence>
<accession>A0A161PK04</accession>
<evidence type="ECO:0000259" key="7">
    <source>
        <dbReference type="Pfam" id="PF10035"/>
    </source>
</evidence>
<proteinExistence type="predicted"/>
<dbReference type="InterPro" id="IPR015867">
    <property type="entry name" value="N-reg_PII/ATP_PRibTrfase_C"/>
</dbReference>
<evidence type="ECO:0000256" key="3">
    <source>
        <dbReference type="ARBA" id="ARBA00022692"/>
    </source>
</evidence>
<dbReference type="InterPro" id="IPR003740">
    <property type="entry name" value="YitT"/>
</dbReference>
<dbReference type="STRING" id="519424.AZF04_16015"/>
<reference evidence="8" key="1">
    <citation type="submission" date="2016-02" db="EMBL/GenBank/DDBJ databases">
        <title>Genome sequence of Bacillus trypoxylicola KCTC 13244(T).</title>
        <authorList>
            <person name="Jeong H."/>
            <person name="Park S.-H."/>
            <person name="Choi S.-K."/>
        </authorList>
    </citation>
    <scope>NUCLEOTIDE SEQUENCE [LARGE SCALE GENOMIC DNA]</scope>
    <source>
        <strain evidence="8">KCTC 13244</strain>
    </source>
</reference>
<keyword evidence="5 6" id="KW-0472">Membrane</keyword>
<feature type="transmembrane region" description="Helical" evidence="6">
    <location>
        <begin position="21"/>
        <end position="40"/>
    </location>
</feature>
<dbReference type="GO" id="GO:0005886">
    <property type="term" value="C:plasma membrane"/>
    <property type="evidence" value="ECO:0007669"/>
    <property type="project" value="UniProtKB-SubCell"/>
</dbReference>
<feature type="domain" description="DUF2179" evidence="7">
    <location>
        <begin position="230"/>
        <end position="284"/>
    </location>
</feature>
<dbReference type="PANTHER" id="PTHR33545:SF9">
    <property type="entry name" value="UPF0750 MEMBRANE PROTEIN YITE"/>
    <property type="match status" value="1"/>
</dbReference>
<sequence length="292" mass="31176">MRNKHRNHRIRGKKWDFIYTYAHILTGSAIVAISFNLFLLPNKIASGGVSGFSTIIKHVFGFEPAFTQWSLNIPLFIMGILLLGGLKYGIKTLVGTLFLPFVVLITSGWSSGVADPLLGAIFGGIGVGLGLGIVFRANASTGGTDLAAQIVQKYTGISIGAAVFIMDGLIVIASAFTFGLELALYALISLFVTGKTIDIVQMGVGYAKVALIISEHQDQVKDGILLEVDRGVTKLNGYGGYTNEKRDVLMCVVNQGEVTKLKQIVKSIDPKAFVVVTNATEVLGEGFKGSNS</sequence>
<evidence type="ECO:0000256" key="1">
    <source>
        <dbReference type="ARBA" id="ARBA00004651"/>
    </source>
</evidence>
<dbReference type="EMBL" id="LTAO01000005">
    <property type="protein sequence ID" value="KYG33727.1"/>
    <property type="molecule type" value="Genomic_DNA"/>
</dbReference>
<evidence type="ECO:0000256" key="6">
    <source>
        <dbReference type="SAM" id="Phobius"/>
    </source>
</evidence>
<keyword evidence="3 6" id="KW-0812">Transmembrane</keyword>
<name>A0A161PK04_9BACI</name>
<dbReference type="Pfam" id="PF10035">
    <property type="entry name" value="DUF2179"/>
    <property type="match status" value="1"/>
</dbReference>
<feature type="transmembrane region" description="Helical" evidence="6">
    <location>
        <begin position="69"/>
        <end position="86"/>
    </location>
</feature>
<dbReference type="InterPro" id="IPR051461">
    <property type="entry name" value="UPF0750_membrane"/>
</dbReference>
<dbReference type="PANTHER" id="PTHR33545">
    <property type="entry name" value="UPF0750 MEMBRANE PROTEIN YITT-RELATED"/>
    <property type="match status" value="1"/>
</dbReference>
<evidence type="ECO:0000256" key="5">
    <source>
        <dbReference type="ARBA" id="ARBA00023136"/>
    </source>
</evidence>